<dbReference type="Pfam" id="PF10400">
    <property type="entry name" value="Vir_act_alpha_C"/>
    <property type="match status" value="1"/>
</dbReference>
<dbReference type="PANTHER" id="PTHR43252">
    <property type="entry name" value="TRANSCRIPTIONAL REGULATOR YQJI"/>
    <property type="match status" value="1"/>
</dbReference>
<dbReference type="Gene3D" id="1.10.10.10">
    <property type="entry name" value="Winged helix-like DNA-binding domain superfamily/Winged helix DNA-binding domain"/>
    <property type="match status" value="1"/>
</dbReference>
<dbReference type="Proteomes" id="UP000603234">
    <property type="component" value="Unassembled WGS sequence"/>
</dbReference>
<gene>
    <name evidence="3" type="ORF">GH808_11785</name>
</gene>
<keyword evidence="4" id="KW-1185">Reference proteome</keyword>
<sequence length="182" mass="21290">MRTLKYALLGLIDREPITGYDISKEFEKRIMANFWHAKHSQVYPELKRLLDEELISFELIIQGEKMEKKLYTITPKGHAEFVAWLLQDEPLGITPKDVFRLRTFFSDFMSVADFEKHLHSQLDKHNLKKGYLESSMSNYYEAVPKYGSKEFGDYAVLLGAIMREDSYIAWLKVCLDAVSHQD</sequence>
<reference evidence="3 4" key="1">
    <citation type="journal article" date="2020" name="mSystems">
        <title>Defining Genomic and Predicted Metabolic Features of the Acetobacterium Genus.</title>
        <authorList>
            <person name="Ross D.E."/>
            <person name="Marshall C.W."/>
            <person name="Gulliver D."/>
            <person name="May H.D."/>
            <person name="Norman R.S."/>
        </authorList>
    </citation>
    <scope>NUCLEOTIDE SEQUENCE [LARGE SCALE GENOMIC DNA]</scope>
    <source>
        <strain evidence="3 4">DSM 8238</strain>
    </source>
</reference>
<protein>
    <submittedName>
        <fullName evidence="3">PadR family transcriptional regulator</fullName>
    </submittedName>
</protein>
<dbReference type="InterPro" id="IPR018309">
    <property type="entry name" value="Tscrpt_reg_PadR_C"/>
</dbReference>
<dbReference type="Pfam" id="PF03551">
    <property type="entry name" value="PadR"/>
    <property type="match status" value="1"/>
</dbReference>
<evidence type="ECO:0000313" key="3">
    <source>
        <dbReference type="EMBL" id="MBC3805106.1"/>
    </source>
</evidence>
<dbReference type="SUPFAM" id="SSF46785">
    <property type="entry name" value="Winged helix' DNA-binding domain"/>
    <property type="match status" value="1"/>
</dbReference>
<accession>A0ABR6WXA6</accession>
<feature type="domain" description="Transcription regulator PadR C-terminal" evidence="2">
    <location>
        <begin position="96"/>
        <end position="177"/>
    </location>
</feature>
<dbReference type="Gene3D" id="6.10.140.190">
    <property type="match status" value="1"/>
</dbReference>
<dbReference type="InterPro" id="IPR036388">
    <property type="entry name" value="WH-like_DNA-bd_sf"/>
</dbReference>
<dbReference type="RefSeq" id="WP_186842991.1">
    <property type="nucleotide sequence ID" value="NZ_WJBC01000019.1"/>
</dbReference>
<evidence type="ECO:0000259" key="2">
    <source>
        <dbReference type="Pfam" id="PF10400"/>
    </source>
</evidence>
<evidence type="ECO:0000313" key="4">
    <source>
        <dbReference type="Proteomes" id="UP000603234"/>
    </source>
</evidence>
<organism evidence="3 4">
    <name type="scientific">Acetobacterium fimetarium</name>
    <dbReference type="NCBI Taxonomy" id="52691"/>
    <lineage>
        <taxon>Bacteria</taxon>
        <taxon>Bacillati</taxon>
        <taxon>Bacillota</taxon>
        <taxon>Clostridia</taxon>
        <taxon>Eubacteriales</taxon>
        <taxon>Eubacteriaceae</taxon>
        <taxon>Acetobacterium</taxon>
    </lineage>
</organism>
<proteinExistence type="predicted"/>
<comment type="caution">
    <text evidence="3">The sequence shown here is derived from an EMBL/GenBank/DDBJ whole genome shotgun (WGS) entry which is preliminary data.</text>
</comment>
<dbReference type="InterPro" id="IPR005149">
    <property type="entry name" value="Tscrpt_reg_PadR_N"/>
</dbReference>
<dbReference type="PANTHER" id="PTHR43252:SF6">
    <property type="entry name" value="NEGATIVE TRANSCRIPTION REGULATOR PADR"/>
    <property type="match status" value="1"/>
</dbReference>
<feature type="domain" description="Transcription regulator PadR N-terminal" evidence="1">
    <location>
        <begin position="8"/>
        <end position="81"/>
    </location>
</feature>
<dbReference type="EMBL" id="WJBC01000019">
    <property type="protein sequence ID" value="MBC3805106.1"/>
    <property type="molecule type" value="Genomic_DNA"/>
</dbReference>
<evidence type="ECO:0000259" key="1">
    <source>
        <dbReference type="Pfam" id="PF03551"/>
    </source>
</evidence>
<name>A0ABR6WXA6_9FIRM</name>
<dbReference type="InterPro" id="IPR036390">
    <property type="entry name" value="WH_DNA-bd_sf"/>
</dbReference>